<dbReference type="GeneID" id="75691434"/>
<evidence type="ECO:0000313" key="2">
    <source>
        <dbReference type="Proteomes" id="UP000827387"/>
    </source>
</evidence>
<evidence type="ECO:0000313" key="1">
    <source>
        <dbReference type="EMBL" id="QWM89070.1"/>
    </source>
</evidence>
<sequence length="49" mass="5620">MDKEKYEVIGIDIGIDTNTIPNEKSKDVDELIKEILLERGCYCETCNID</sequence>
<name>A0AAE7RUM7_9CAUD</name>
<protein>
    <submittedName>
        <fullName evidence="1">Uncharacterized protein</fullName>
    </submittedName>
</protein>
<dbReference type="EMBL" id="MZ130474">
    <property type="protein sequence ID" value="QWM89070.1"/>
    <property type="molecule type" value="Genomic_DNA"/>
</dbReference>
<organism evidence="1 2">
    <name type="scientific">uncultured phage cr49_1</name>
    <dbReference type="NCBI Taxonomy" id="2986402"/>
    <lineage>
        <taxon>Viruses</taxon>
        <taxon>Duplodnaviria</taxon>
        <taxon>Heunggongvirae</taxon>
        <taxon>Uroviricota</taxon>
        <taxon>Caudoviricetes</taxon>
        <taxon>Crassvirales</taxon>
        <taxon>Intestiviridae</taxon>
        <taxon>Crudevirinae</taxon>
        <taxon>Diorhovirus</taxon>
        <taxon>Diorhovirus copri</taxon>
    </lineage>
</organism>
<keyword evidence="2" id="KW-1185">Reference proteome</keyword>
<gene>
    <name evidence="1" type="primary">gp_05160</name>
</gene>
<dbReference type="RefSeq" id="YP_010358642.1">
    <property type="nucleotide sequence ID" value="NC_062764.1"/>
</dbReference>
<dbReference type="KEGG" id="vg:75691434"/>
<dbReference type="Proteomes" id="UP000827387">
    <property type="component" value="Segment"/>
</dbReference>
<reference evidence="1 2" key="1">
    <citation type="submission" date="2021-04" db="EMBL/GenBank/DDBJ databases">
        <authorList>
            <person name="Shkoporov A.N."/>
            <person name="Stockdale S.R."/>
            <person name="Guerin E."/>
            <person name="Ross R.P."/>
            <person name="Hill C."/>
        </authorList>
    </citation>
    <scope>NUCLEOTIDE SEQUENCE [LARGE SCALE GENOMIC DNA]</scope>
    <source>
        <strain evidence="2">cr49_1</strain>
    </source>
</reference>
<accession>A0AAE7RUM7</accession>
<proteinExistence type="predicted"/>